<accession>A0AA38HZD6</accession>
<evidence type="ECO:0000256" key="1">
    <source>
        <dbReference type="SAM" id="MobiDB-lite"/>
    </source>
</evidence>
<keyword evidence="3" id="KW-1185">Reference proteome</keyword>
<evidence type="ECO:0000313" key="3">
    <source>
        <dbReference type="Proteomes" id="UP001168821"/>
    </source>
</evidence>
<comment type="caution">
    <text evidence="2">The sequence shown here is derived from an EMBL/GenBank/DDBJ whole genome shotgun (WGS) entry which is preliminary data.</text>
</comment>
<evidence type="ECO:0000313" key="2">
    <source>
        <dbReference type="EMBL" id="KAJ3646323.1"/>
    </source>
</evidence>
<feature type="region of interest" description="Disordered" evidence="1">
    <location>
        <begin position="64"/>
        <end position="87"/>
    </location>
</feature>
<reference evidence="2" key="1">
    <citation type="journal article" date="2023" name="G3 (Bethesda)">
        <title>Whole genome assemblies of Zophobas morio and Tenebrio molitor.</title>
        <authorList>
            <person name="Kaur S."/>
            <person name="Stinson S.A."/>
            <person name="diCenzo G.C."/>
        </authorList>
    </citation>
    <scope>NUCLEOTIDE SEQUENCE</scope>
    <source>
        <strain evidence="2">QUZm001</strain>
    </source>
</reference>
<name>A0AA38HZD6_9CUCU</name>
<dbReference type="Proteomes" id="UP001168821">
    <property type="component" value="Unassembled WGS sequence"/>
</dbReference>
<dbReference type="AlphaFoldDB" id="A0AA38HZD6"/>
<sequence length="87" mass="9665">MWSLIGQKVSYTTWTISGLQTLYFVNMVWMWPYSFNVGCTTSCENPTSSFCPITATIVSLKLKHTGQSLPRTGNSPSRTGMSPSAHR</sequence>
<gene>
    <name evidence="2" type="ORF">Zmor_023915</name>
</gene>
<organism evidence="2 3">
    <name type="scientific">Zophobas morio</name>
    <dbReference type="NCBI Taxonomy" id="2755281"/>
    <lineage>
        <taxon>Eukaryota</taxon>
        <taxon>Metazoa</taxon>
        <taxon>Ecdysozoa</taxon>
        <taxon>Arthropoda</taxon>
        <taxon>Hexapoda</taxon>
        <taxon>Insecta</taxon>
        <taxon>Pterygota</taxon>
        <taxon>Neoptera</taxon>
        <taxon>Endopterygota</taxon>
        <taxon>Coleoptera</taxon>
        <taxon>Polyphaga</taxon>
        <taxon>Cucujiformia</taxon>
        <taxon>Tenebrionidae</taxon>
        <taxon>Zophobas</taxon>
    </lineage>
</organism>
<protein>
    <submittedName>
        <fullName evidence="2">Uncharacterized protein</fullName>
    </submittedName>
</protein>
<feature type="compositionally biased region" description="Polar residues" evidence="1">
    <location>
        <begin position="65"/>
        <end position="87"/>
    </location>
</feature>
<dbReference type="EMBL" id="JALNTZ010000007">
    <property type="protein sequence ID" value="KAJ3646323.1"/>
    <property type="molecule type" value="Genomic_DNA"/>
</dbReference>
<proteinExistence type="predicted"/>